<organism evidence="2 3">
    <name type="scientific">Nepenthes gracilis</name>
    <name type="common">Slender pitcher plant</name>
    <dbReference type="NCBI Taxonomy" id="150966"/>
    <lineage>
        <taxon>Eukaryota</taxon>
        <taxon>Viridiplantae</taxon>
        <taxon>Streptophyta</taxon>
        <taxon>Embryophyta</taxon>
        <taxon>Tracheophyta</taxon>
        <taxon>Spermatophyta</taxon>
        <taxon>Magnoliopsida</taxon>
        <taxon>eudicotyledons</taxon>
        <taxon>Gunneridae</taxon>
        <taxon>Pentapetalae</taxon>
        <taxon>Caryophyllales</taxon>
        <taxon>Nepenthaceae</taxon>
        <taxon>Nepenthes</taxon>
    </lineage>
</organism>
<dbReference type="AlphaFoldDB" id="A0AAD3XM04"/>
<dbReference type="PANTHER" id="PTHR43243">
    <property type="entry name" value="INNER MEMBRANE TRANSPORTER YGJI-RELATED"/>
    <property type="match status" value="1"/>
</dbReference>
<dbReference type="Proteomes" id="UP001279734">
    <property type="component" value="Unassembled WGS sequence"/>
</dbReference>
<reference evidence="2" key="1">
    <citation type="submission" date="2023-05" db="EMBL/GenBank/DDBJ databases">
        <title>Nepenthes gracilis genome sequencing.</title>
        <authorList>
            <person name="Fukushima K."/>
        </authorList>
    </citation>
    <scope>NUCLEOTIDE SEQUENCE</scope>
    <source>
        <strain evidence="2">SING2019-196</strain>
    </source>
</reference>
<dbReference type="GO" id="GO:0015171">
    <property type="term" value="F:amino acid transmembrane transporter activity"/>
    <property type="evidence" value="ECO:0007669"/>
    <property type="project" value="TreeGrafter"/>
</dbReference>
<feature type="non-terminal residue" evidence="2">
    <location>
        <position position="78"/>
    </location>
</feature>
<sequence length="78" mass="8506">MAMQVSYKASFQKIGWQWASNVVGSGASLGFMTSLLAARFSQAQYICVIARARLVPAWLAHVHPSTGTSLNASLFLFR</sequence>
<protein>
    <submittedName>
        <fullName evidence="2">Uncharacterized protein</fullName>
    </submittedName>
</protein>
<evidence type="ECO:0000313" key="3">
    <source>
        <dbReference type="Proteomes" id="UP001279734"/>
    </source>
</evidence>
<gene>
    <name evidence="2" type="ORF">Nepgr_011126</name>
</gene>
<dbReference type="PANTHER" id="PTHR43243:SF3">
    <property type="entry name" value="OS04G0543600 PROTEIN"/>
    <property type="match status" value="1"/>
</dbReference>
<name>A0AAD3XM04_NEPGR</name>
<dbReference type="GO" id="GO:0005886">
    <property type="term" value="C:plasma membrane"/>
    <property type="evidence" value="ECO:0007669"/>
    <property type="project" value="TreeGrafter"/>
</dbReference>
<dbReference type="EMBL" id="BSYO01000009">
    <property type="protein sequence ID" value="GMH09285.1"/>
    <property type="molecule type" value="Genomic_DNA"/>
</dbReference>
<dbReference type="Gene3D" id="1.20.1740.10">
    <property type="entry name" value="Amino acid/polyamine transporter I"/>
    <property type="match status" value="1"/>
</dbReference>
<evidence type="ECO:0000313" key="2">
    <source>
        <dbReference type="EMBL" id="GMH09285.1"/>
    </source>
</evidence>
<comment type="similarity">
    <text evidence="1">Belongs to the amino acid-polyamine-organocation (APC) superfamily. Cationic amino acid transporter (CAT) (TC 2.A.3.3) family.</text>
</comment>
<comment type="caution">
    <text evidence="2">The sequence shown here is derived from an EMBL/GenBank/DDBJ whole genome shotgun (WGS) entry which is preliminary data.</text>
</comment>
<keyword evidence="3" id="KW-1185">Reference proteome</keyword>
<proteinExistence type="inferred from homology"/>
<accession>A0AAD3XM04</accession>
<evidence type="ECO:0000256" key="1">
    <source>
        <dbReference type="ARBA" id="ARBA00008572"/>
    </source>
</evidence>